<evidence type="ECO:0008006" key="4">
    <source>
        <dbReference type="Google" id="ProtNLM"/>
    </source>
</evidence>
<dbReference type="Proteomes" id="UP000701801">
    <property type="component" value="Unassembled WGS sequence"/>
</dbReference>
<gene>
    <name evidence="2" type="ORF">HYALB_00008373</name>
</gene>
<organism evidence="2 3">
    <name type="scientific">Hymenoscyphus albidus</name>
    <dbReference type="NCBI Taxonomy" id="595503"/>
    <lineage>
        <taxon>Eukaryota</taxon>
        <taxon>Fungi</taxon>
        <taxon>Dikarya</taxon>
        <taxon>Ascomycota</taxon>
        <taxon>Pezizomycotina</taxon>
        <taxon>Leotiomycetes</taxon>
        <taxon>Helotiales</taxon>
        <taxon>Helotiaceae</taxon>
        <taxon>Hymenoscyphus</taxon>
    </lineage>
</organism>
<dbReference type="OrthoDB" id="4738706at2759"/>
<feature type="compositionally biased region" description="Pro residues" evidence="1">
    <location>
        <begin position="237"/>
        <end position="246"/>
    </location>
</feature>
<proteinExistence type="predicted"/>
<reference evidence="2" key="1">
    <citation type="submission" date="2021-07" db="EMBL/GenBank/DDBJ databases">
        <authorList>
            <person name="Durling M."/>
        </authorList>
    </citation>
    <scope>NUCLEOTIDE SEQUENCE</scope>
</reference>
<feature type="region of interest" description="Disordered" evidence="1">
    <location>
        <begin position="392"/>
        <end position="426"/>
    </location>
</feature>
<accession>A0A9N9Q7M0</accession>
<dbReference type="InterPro" id="IPR052292">
    <property type="entry name" value="Glucose_repression_reg"/>
</dbReference>
<feature type="compositionally biased region" description="Low complexity" evidence="1">
    <location>
        <begin position="404"/>
        <end position="418"/>
    </location>
</feature>
<dbReference type="PANTHER" id="PTHR28051">
    <property type="entry name" value="PROTEIN MTL1-RELATED"/>
    <property type="match status" value="1"/>
</dbReference>
<evidence type="ECO:0000313" key="3">
    <source>
        <dbReference type="Proteomes" id="UP000701801"/>
    </source>
</evidence>
<name>A0A9N9Q7M0_9HELO</name>
<dbReference type="AlphaFoldDB" id="A0A9N9Q7M0"/>
<keyword evidence="3" id="KW-1185">Reference proteome</keyword>
<protein>
    <recommendedName>
        <fullName evidence="4">Nitrogen regulatory protein areA GATA-like domain-containing protein</fullName>
    </recommendedName>
</protein>
<sequence>MGEYIPQDEYFEWDDFIPSYTSTSPAPVSKQSRKQVNLHISATPATPISHEMDDLYDYDSDSELELDLTMGGFKLSSRHLGAETPNMTLKSLGSSHEEERISLPSYDEEKKSLVASLSSASLTSLGSSQPMEPEYVERAVDDTAILATPSKHVDFLSHDWNQYDLLATWKYLNTKSSRKAYNNSTRLINASWRLWTKERYQLETVEPISINWQKDRDTTWLYGPLHPGVDAFVLPETPDPTEPCPTPASRSSSISSTASSSSIRPILKKPTLSEVLLRRSISSAALVREAALAAEEARNLSQKNRNASLPSHLVNEVRMSLVESGIRRTNSNKSVRWHEDVVAPAPQHATPMTIDSLFESSSADASEDDEEDNNVSSDSFLTMLKSRSRVVDLDLNQDSSSNTDSLPESMTSDSSSSTDSDDEAADDYFGSFMQYGQPTGLNAETALSRENLALGGSMVKDQFALPVIAEEKVQPWVEQTPLIEKCPDWHAEIDEDEADWWAGV</sequence>
<feature type="region of interest" description="Disordered" evidence="1">
    <location>
        <begin position="235"/>
        <end position="261"/>
    </location>
</feature>
<evidence type="ECO:0000313" key="2">
    <source>
        <dbReference type="EMBL" id="CAG8977597.1"/>
    </source>
</evidence>
<dbReference type="GO" id="GO:0007039">
    <property type="term" value="P:protein catabolic process in the vacuole"/>
    <property type="evidence" value="ECO:0007669"/>
    <property type="project" value="TreeGrafter"/>
</dbReference>
<dbReference type="GO" id="GO:0005773">
    <property type="term" value="C:vacuole"/>
    <property type="evidence" value="ECO:0007669"/>
    <property type="project" value="GOC"/>
</dbReference>
<evidence type="ECO:0000256" key="1">
    <source>
        <dbReference type="SAM" id="MobiDB-lite"/>
    </source>
</evidence>
<dbReference type="PANTHER" id="PTHR28051:SF1">
    <property type="entry name" value="PROTEIN MTL1-RELATED"/>
    <property type="match status" value="1"/>
</dbReference>
<comment type="caution">
    <text evidence="2">The sequence shown here is derived from an EMBL/GenBank/DDBJ whole genome shotgun (WGS) entry which is preliminary data.</text>
</comment>
<dbReference type="GO" id="GO:0042149">
    <property type="term" value="P:cellular response to glucose starvation"/>
    <property type="evidence" value="ECO:0007669"/>
    <property type="project" value="TreeGrafter"/>
</dbReference>
<dbReference type="EMBL" id="CAJVRM010000225">
    <property type="protein sequence ID" value="CAG8977597.1"/>
    <property type="molecule type" value="Genomic_DNA"/>
</dbReference>
<feature type="compositionally biased region" description="Low complexity" evidence="1">
    <location>
        <begin position="247"/>
        <end position="261"/>
    </location>
</feature>